<keyword evidence="3" id="KW-1185">Reference proteome</keyword>
<organism evidence="2 3">
    <name type="scientific">Methylomusa anaerophila</name>
    <dbReference type="NCBI Taxonomy" id="1930071"/>
    <lineage>
        <taxon>Bacteria</taxon>
        <taxon>Bacillati</taxon>
        <taxon>Bacillota</taxon>
        <taxon>Negativicutes</taxon>
        <taxon>Selenomonadales</taxon>
        <taxon>Sporomusaceae</taxon>
        <taxon>Methylomusa</taxon>
    </lineage>
</organism>
<evidence type="ECO:0000259" key="1">
    <source>
        <dbReference type="Pfam" id="PF10502"/>
    </source>
</evidence>
<dbReference type="RefSeq" id="WP_158618789.1">
    <property type="nucleotide sequence ID" value="NZ_AP018449.1"/>
</dbReference>
<dbReference type="SUPFAM" id="SSF51306">
    <property type="entry name" value="LexA/Signal peptidase"/>
    <property type="match status" value="1"/>
</dbReference>
<sequence length="178" mass="20479">MRKLSRRKCVLTLCFWLVLALPFLFRQQMPSLFIRNDTESMPLGFYVILTDRPLKAGDIVVITPPQELWQLTKDRGWTKGERYWLKEVAAVEGDTYTITDTGIYIDGRYAGAVAAVDRQGQALPQLRGTFQVKPGYFLPLATYRPTSFDGRYFGELPLSAVHKHVHPLFTMKLLEVFY</sequence>
<protein>
    <submittedName>
        <fullName evidence="2">Peptidase S26</fullName>
    </submittedName>
</protein>
<dbReference type="InterPro" id="IPR036286">
    <property type="entry name" value="LexA/Signal_pep-like_sf"/>
</dbReference>
<dbReference type="EMBL" id="AP018449">
    <property type="protein sequence ID" value="BBB92472.1"/>
    <property type="molecule type" value="Genomic_DNA"/>
</dbReference>
<reference evidence="2 3" key="1">
    <citation type="journal article" date="2018" name="Int. J. Syst. Evol. Microbiol.">
        <title>Methylomusa anaerophila gen. nov., sp. nov., an anaerobic methanol-utilizing bacterium isolated from a microbial fuel cell.</title>
        <authorList>
            <person name="Amano N."/>
            <person name="Yamamuro A."/>
            <person name="Miyahara M."/>
            <person name="Kouzuma A."/>
            <person name="Abe T."/>
            <person name="Watanabe K."/>
        </authorList>
    </citation>
    <scope>NUCLEOTIDE SEQUENCE [LARGE SCALE GENOMIC DNA]</scope>
    <source>
        <strain evidence="2 3">MMFC1</strain>
    </source>
</reference>
<dbReference type="GO" id="GO:0004252">
    <property type="term" value="F:serine-type endopeptidase activity"/>
    <property type="evidence" value="ECO:0007669"/>
    <property type="project" value="InterPro"/>
</dbReference>
<accession>A0A348AN24</accession>
<dbReference type="GO" id="GO:0006465">
    <property type="term" value="P:signal peptide processing"/>
    <property type="evidence" value="ECO:0007669"/>
    <property type="project" value="InterPro"/>
</dbReference>
<evidence type="ECO:0000313" key="3">
    <source>
        <dbReference type="Proteomes" id="UP000276437"/>
    </source>
</evidence>
<dbReference type="AlphaFoldDB" id="A0A348AN24"/>
<gene>
    <name evidence="2" type="ORF">MAMMFC1_03165</name>
</gene>
<feature type="domain" description="Peptidase S26" evidence="1">
    <location>
        <begin position="30"/>
        <end position="162"/>
    </location>
</feature>
<proteinExistence type="predicted"/>
<dbReference type="KEGG" id="mana:MAMMFC1_03165"/>
<dbReference type="Proteomes" id="UP000276437">
    <property type="component" value="Chromosome"/>
</dbReference>
<dbReference type="OrthoDB" id="5360818at2"/>
<evidence type="ECO:0000313" key="2">
    <source>
        <dbReference type="EMBL" id="BBB92472.1"/>
    </source>
</evidence>
<dbReference type="Pfam" id="PF10502">
    <property type="entry name" value="Peptidase_S26"/>
    <property type="match status" value="1"/>
</dbReference>
<dbReference type="InterPro" id="IPR019533">
    <property type="entry name" value="Peptidase_S26"/>
</dbReference>
<name>A0A348AN24_9FIRM</name>
<dbReference type="Gene3D" id="2.10.109.10">
    <property type="entry name" value="Umud Fragment, subunit A"/>
    <property type="match status" value="1"/>
</dbReference>